<dbReference type="PANTHER" id="PTHR47506">
    <property type="entry name" value="TRANSCRIPTIONAL REGULATORY PROTEIN"/>
    <property type="match status" value="1"/>
</dbReference>
<comment type="caution">
    <text evidence="6">The sequence shown here is derived from an EMBL/GenBank/DDBJ whole genome shotgun (WGS) entry which is preliminary data.</text>
</comment>
<sequence length="199" mass="21412">MAAMSPRPSARERLLEAARELFYAEGYGVSIDAVTERAGVAKPTVYAHFKSKDALIGTMLTAACDDWFTDLDAELERRAGDPARRLLAPFDLLAAHLPDPAYHGCILVNSAASFLDTEHPAHAALATHDQRMRDLFERLATEADATNPAGLARQLLVLYDGVKARGLVDNSGEAARDARTAAILLLAAARLHDATATAY</sequence>
<dbReference type="Gene3D" id="1.10.357.10">
    <property type="entry name" value="Tetracycline Repressor, domain 2"/>
    <property type="match status" value="1"/>
</dbReference>
<dbReference type="Proteomes" id="UP000282674">
    <property type="component" value="Unassembled WGS sequence"/>
</dbReference>
<gene>
    <name evidence="6" type="ORF">EBO15_15095</name>
</gene>
<dbReference type="InterPro" id="IPR001647">
    <property type="entry name" value="HTH_TetR"/>
</dbReference>
<dbReference type="PANTHER" id="PTHR47506:SF6">
    <property type="entry name" value="HTH-TYPE TRANSCRIPTIONAL REPRESSOR NEMR"/>
    <property type="match status" value="1"/>
</dbReference>
<keyword evidence="3" id="KW-0804">Transcription</keyword>
<protein>
    <submittedName>
        <fullName evidence="6">TetR/AcrR family transcriptional regulator</fullName>
    </submittedName>
</protein>
<organism evidence="6 7">
    <name type="scientific">Actinomadura harenae</name>
    <dbReference type="NCBI Taxonomy" id="2483351"/>
    <lineage>
        <taxon>Bacteria</taxon>
        <taxon>Bacillati</taxon>
        <taxon>Actinomycetota</taxon>
        <taxon>Actinomycetes</taxon>
        <taxon>Streptosporangiales</taxon>
        <taxon>Thermomonosporaceae</taxon>
        <taxon>Actinomadura</taxon>
    </lineage>
</organism>
<keyword evidence="7" id="KW-1185">Reference proteome</keyword>
<dbReference type="InterPro" id="IPR011075">
    <property type="entry name" value="TetR_C"/>
</dbReference>
<evidence type="ECO:0000313" key="7">
    <source>
        <dbReference type="Proteomes" id="UP000282674"/>
    </source>
</evidence>
<evidence type="ECO:0000256" key="1">
    <source>
        <dbReference type="ARBA" id="ARBA00023015"/>
    </source>
</evidence>
<keyword evidence="1" id="KW-0805">Transcription regulation</keyword>
<feature type="DNA-binding region" description="H-T-H motif" evidence="4">
    <location>
        <begin position="30"/>
        <end position="49"/>
    </location>
</feature>
<keyword evidence="2 4" id="KW-0238">DNA-binding</keyword>
<dbReference type="PRINTS" id="PR00455">
    <property type="entry name" value="HTHTETR"/>
</dbReference>
<dbReference type="PROSITE" id="PS01081">
    <property type="entry name" value="HTH_TETR_1"/>
    <property type="match status" value="1"/>
</dbReference>
<reference evidence="6 7" key="1">
    <citation type="submission" date="2018-10" db="EMBL/GenBank/DDBJ databases">
        <title>Isolation from soil.</title>
        <authorList>
            <person name="Hu J."/>
        </authorList>
    </citation>
    <scope>NUCLEOTIDE SEQUENCE [LARGE SCALE GENOMIC DNA]</scope>
    <source>
        <strain evidence="6 7">NEAU-Ht49</strain>
    </source>
</reference>
<evidence type="ECO:0000256" key="2">
    <source>
        <dbReference type="ARBA" id="ARBA00023125"/>
    </source>
</evidence>
<dbReference type="GO" id="GO:0003677">
    <property type="term" value="F:DNA binding"/>
    <property type="evidence" value="ECO:0007669"/>
    <property type="project" value="UniProtKB-UniRule"/>
</dbReference>
<dbReference type="Pfam" id="PF00440">
    <property type="entry name" value="TetR_N"/>
    <property type="match status" value="1"/>
</dbReference>
<dbReference type="AlphaFoldDB" id="A0A3M2M5M2"/>
<dbReference type="InterPro" id="IPR023772">
    <property type="entry name" value="DNA-bd_HTH_TetR-type_CS"/>
</dbReference>
<evidence type="ECO:0000259" key="5">
    <source>
        <dbReference type="PROSITE" id="PS50977"/>
    </source>
</evidence>
<dbReference type="InterPro" id="IPR036271">
    <property type="entry name" value="Tet_transcr_reg_TetR-rel_C_sf"/>
</dbReference>
<feature type="domain" description="HTH tetR-type" evidence="5">
    <location>
        <begin position="8"/>
        <end position="67"/>
    </location>
</feature>
<dbReference type="PROSITE" id="PS50977">
    <property type="entry name" value="HTH_TETR_2"/>
    <property type="match status" value="1"/>
</dbReference>
<dbReference type="SUPFAM" id="SSF46689">
    <property type="entry name" value="Homeodomain-like"/>
    <property type="match status" value="1"/>
</dbReference>
<evidence type="ECO:0000256" key="4">
    <source>
        <dbReference type="PROSITE-ProRule" id="PRU00335"/>
    </source>
</evidence>
<dbReference type="EMBL" id="RFFG01000023">
    <property type="protein sequence ID" value="RMI43795.1"/>
    <property type="molecule type" value="Genomic_DNA"/>
</dbReference>
<proteinExistence type="predicted"/>
<evidence type="ECO:0000256" key="3">
    <source>
        <dbReference type="ARBA" id="ARBA00023163"/>
    </source>
</evidence>
<name>A0A3M2M5M2_9ACTN</name>
<dbReference type="InterPro" id="IPR009057">
    <property type="entry name" value="Homeodomain-like_sf"/>
</dbReference>
<evidence type="ECO:0000313" key="6">
    <source>
        <dbReference type="EMBL" id="RMI43795.1"/>
    </source>
</evidence>
<accession>A0A3M2M5M2</accession>
<dbReference type="SUPFAM" id="SSF48498">
    <property type="entry name" value="Tetracyclin repressor-like, C-terminal domain"/>
    <property type="match status" value="1"/>
</dbReference>
<dbReference type="Pfam" id="PF16925">
    <property type="entry name" value="TetR_C_13"/>
    <property type="match status" value="1"/>
</dbReference>